<dbReference type="RefSeq" id="WP_379838880.1">
    <property type="nucleotide sequence ID" value="NZ_JBHRYQ010000001.1"/>
</dbReference>
<accession>A0ABV7Z0H7</accession>
<gene>
    <name evidence="1" type="ORF">ACFOOI_15270</name>
</gene>
<comment type="caution">
    <text evidence="1">The sequence shown here is derived from an EMBL/GenBank/DDBJ whole genome shotgun (WGS) entry which is preliminary data.</text>
</comment>
<protein>
    <submittedName>
        <fullName evidence="1">Uncharacterized protein</fullName>
    </submittedName>
</protein>
<proteinExistence type="predicted"/>
<evidence type="ECO:0000313" key="2">
    <source>
        <dbReference type="Proteomes" id="UP001595616"/>
    </source>
</evidence>
<dbReference type="SUPFAM" id="SSF51445">
    <property type="entry name" value="(Trans)glycosidases"/>
    <property type="match status" value="1"/>
</dbReference>
<name>A0ABV7Z0H7_9BACT</name>
<evidence type="ECO:0000313" key="1">
    <source>
        <dbReference type="EMBL" id="MFC3812020.1"/>
    </source>
</evidence>
<organism evidence="1 2">
    <name type="scientific">Lacihabitans lacunae</name>
    <dbReference type="NCBI Taxonomy" id="1028214"/>
    <lineage>
        <taxon>Bacteria</taxon>
        <taxon>Pseudomonadati</taxon>
        <taxon>Bacteroidota</taxon>
        <taxon>Cytophagia</taxon>
        <taxon>Cytophagales</taxon>
        <taxon>Leadbetterellaceae</taxon>
        <taxon>Lacihabitans</taxon>
    </lineage>
</organism>
<dbReference type="InterPro" id="IPR017853">
    <property type="entry name" value="GH"/>
</dbReference>
<keyword evidence="2" id="KW-1185">Reference proteome</keyword>
<dbReference type="Proteomes" id="UP001595616">
    <property type="component" value="Unassembled WGS sequence"/>
</dbReference>
<dbReference type="EMBL" id="JBHRYQ010000001">
    <property type="protein sequence ID" value="MFC3812020.1"/>
    <property type="molecule type" value="Genomic_DNA"/>
</dbReference>
<sequence>MSPYEIWRATNAENKHQFAKGNVSFIKGLIPELAVKLEVIDVLQTIRGRFGTHDLSRALNPEIKIDSPVKDESNGDWLKKTNMVGVNIRTIGNFFNLVKYVLTLSEAQNSIHILPIWEPGVVASLYGKTSWNINPEFFSEELRSVIPSLDSVEKQLQVTVNLVHLMGKTIGLDVIPHTDRFSEMVFLNPRFFEWVKRHEHNIICFDGPNAYEVEQIIWEYLWQHGPALGQEMWFSKEDFFNPEYPHLSERAKLEVLFGNKENQQLRLNRRLALMQRLIDQGYETMPVTMAPPYRGLHLDAEDFIIDEMKNKWYNYQFDKPEGMSRVFGPLTRYKFYEPISLGSQELDFENPVTLAWKYIASHYAECQSIYNFDFMRGDMAHVQPRKNGVPAEISEYYDPLTFIKNYIKEHVPYFAFFAETFLAPPDQMAYGDEPEHLEAVEAESTLGDLQASPVGSAEFMGKLVDYLALTETRRFAPNFTIITADKDDPRFDIFYKKANHLRFFVGLFLLEMPSYMSLGMECRNLHLERGKNEEYSKLYVFQITDEAETDKVTHGPFVWGKNYSQFFEFEKIKNLSDEILPEIADCQIKWLQKPTEKVLEMVWQYKEYIFMANLKPEAALKYKADKNWRLLYSSKDFDNEHECRIYLESPKV</sequence>
<reference evidence="2" key="1">
    <citation type="journal article" date="2019" name="Int. J. Syst. Evol. Microbiol.">
        <title>The Global Catalogue of Microorganisms (GCM) 10K type strain sequencing project: providing services to taxonomists for standard genome sequencing and annotation.</title>
        <authorList>
            <consortium name="The Broad Institute Genomics Platform"/>
            <consortium name="The Broad Institute Genome Sequencing Center for Infectious Disease"/>
            <person name="Wu L."/>
            <person name="Ma J."/>
        </authorList>
    </citation>
    <scope>NUCLEOTIDE SEQUENCE [LARGE SCALE GENOMIC DNA]</scope>
    <source>
        <strain evidence="2">CECT 7956</strain>
    </source>
</reference>
<dbReference type="Gene3D" id="3.20.20.80">
    <property type="entry name" value="Glycosidases"/>
    <property type="match status" value="1"/>
</dbReference>